<sequence>MKRVPTHILAAGLAGLVGLTTVPALADDLVVGAAISLTGGLAYADVPAQKGMQLAIDEINAAGGIGGKYKIELRLKDSRSDPAQTSVAAQELIDDGASVLVTPCDADPSIGAGQMAQAAGVAAFSTCASSPSLPLAVGDHMFTNFPGDNVQTTVSAKYAIDSGYKNAYLLMSPDTSYTMLPNYFKTVFEKLGGKVVGEDNYSMGQQDFSAQVTKIKSLSPAADVIMTGAYEPDFPAFIKQLRAAGITAPVIGSDGIDSPTTFALGDVAEGVVFSTAGFAAPGSPLEAFNNKYKAATGSDPDTIYIAIGYDLIKVLEAAVLKADSVEREKVWAAVRELENVQGATSTITYKGTDGVPLRQVALVKVVKGNRELVLQEAPDPALVPAPKL</sequence>
<keyword evidence="3" id="KW-0813">Transport</keyword>
<accession>A0ABU5E2Z8</accession>
<evidence type="ECO:0000256" key="4">
    <source>
        <dbReference type="SAM" id="SignalP"/>
    </source>
</evidence>
<gene>
    <name evidence="6" type="ORF">SMD31_16660</name>
</gene>
<dbReference type="RefSeq" id="WP_320502048.1">
    <property type="nucleotide sequence ID" value="NZ_JAXCLX010000003.1"/>
</dbReference>
<evidence type="ECO:0000313" key="6">
    <source>
        <dbReference type="EMBL" id="MDY0873574.1"/>
    </source>
</evidence>
<feature type="signal peptide" evidence="4">
    <location>
        <begin position="1"/>
        <end position="26"/>
    </location>
</feature>
<evidence type="ECO:0000256" key="3">
    <source>
        <dbReference type="ARBA" id="ARBA00022970"/>
    </source>
</evidence>
<feature type="chain" id="PRO_5046472496" evidence="4">
    <location>
        <begin position="27"/>
        <end position="388"/>
    </location>
</feature>
<dbReference type="EMBL" id="JAXCLX010000003">
    <property type="protein sequence ID" value="MDY0873574.1"/>
    <property type="molecule type" value="Genomic_DNA"/>
</dbReference>
<protein>
    <submittedName>
        <fullName evidence="6">ABC transporter substrate-binding protein</fullName>
    </submittedName>
</protein>
<evidence type="ECO:0000256" key="1">
    <source>
        <dbReference type="ARBA" id="ARBA00010062"/>
    </source>
</evidence>
<organism evidence="6 7">
    <name type="scientific">Dongia rigui</name>
    <dbReference type="NCBI Taxonomy" id="940149"/>
    <lineage>
        <taxon>Bacteria</taxon>
        <taxon>Pseudomonadati</taxon>
        <taxon>Pseudomonadota</taxon>
        <taxon>Alphaproteobacteria</taxon>
        <taxon>Rhodospirillales</taxon>
        <taxon>Dongiaceae</taxon>
        <taxon>Dongia</taxon>
    </lineage>
</organism>
<dbReference type="Gene3D" id="3.40.50.2300">
    <property type="match status" value="2"/>
</dbReference>
<dbReference type="InterPro" id="IPR028082">
    <property type="entry name" value="Peripla_BP_I"/>
</dbReference>
<dbReference type="SUPFAM" id="SSF53822">
    <property type="entry name" value="Periplasmic binding protein-like I"/>
    <property type="match status" value="1"/>
</dbReference>
<keyword evidence="7" id="KW-1185">Reference proteome</keyword>
<feature type="domain" description="Leucine-binding protein" evidence="5">
    <location>
        <begin position="31"/>
        <end position="368"/>
    </location>
</feature>
<comment type="similarity">
    <text evidence="1">Belongs to the leucine-binding protein family.</text>
</comment>
<dbReference type="InterPro" id="IPR028081">
    <property type="entry name" value="Leu-bd"/>
</dbReference>
<dbReference type="PANTHER" id="PTHR30483:SF6">
    <property type="entry name" value="PERIPLASMIC BINDING PROTEIN OF ABC TRANSPORTER FOR NATURAL AMINO ACIDS"/>
    <property type="match status" value="1"/>
</dbReference>
<name>A0ABU5E2Z8_9PROT</name>
<dbReference type="CDD" id="cd06347">
    <property type="entry name" value="PBP1_ABC_LivK_ligand_binding-like"/>
    <property type="match status" value="1"/>
</dbReference>
<evidence type="ECO:0000313" key="7">
    <source>
        <dbReference type="Proteomes" id="UP001271769"/>
    </source>
</evidence>
<reference evidence="6 7" key="1">
    <citation type="journal article" date="2013" name="Antonie Van Leeuwenhoek">
        <title>Dongia rigui sp. nov., isolated from freshwater of a large wetland in Korea.</title>
        <authorList>
            <person name="Baik K.S."/>
            <person name="Hwang Y.M."/>
            <person name="Choi J.S."/>
            <person name="Kwon J."/>
            <person name="Seong C.N."/>
        </authorList>
    </citation>
    <scope>NUCLEOTIDE SEQUENCE [LARGE SCALE GENOMIC DNA]</scope>
    <source>
        <strain evidence="6 7">04SU4-P</strain>
    </source>
</reference>
<dbReference type="PANTHER" id="PTHR30483">
    <property type="entry name" value="LEUCINE-SPECIFIC-BINDING PROTEIN"/>
    <property type="match status" value="1"/>
</dbReference>
<dbReference type="InterPro" id="IPR051010">
    <property type="entry name" value="BCAA_transport"/>
</dbReference>
<evidence type="ECO:0000259" key="5">
    <source>
        <dbReference type="Pfam" id="PF13458"/>
    </source>
</evidence>
<dbReference type="Pfam" id="PF13458">
    <property type="entry name" value="Peripla_BP_6"/>
    <property type="match status" value="1"/>
</dbReference>
<dbReference type="Proteomes" id="UP001271769">
    <property type="component" value="Unassembled WGS sequence"/>
</dbReference>
<comment type="caution">
    <text evidence="6">The sequence shown here is derived from an EMBL/GenBank/DDBJ whole genome shotgun (WGS) entry which is preliminary data.</text>
</comment>
<evidence type="ECO:0000256" key="2">
    <source>
        <dbReference type="ARBA" id="ARBA00022729"/>
    </source>
</evidence>
<proteinExistence type="inferred from homology"/>
<keyword evidence="2 4" id="KW-0732">Signal</keyword>
<keyword evidence="3" id="KW-0029">Amino-acid transport</keyword>